<reference evidence="2" key="1">
    <citation type="submission" date="2022-11" db="UniProtKB">
        <authorList>
            <consortium name="WormBaseParasite"/>
        </authorList>
    </citation>
    <scope>IDENTIFICATION</scope>
</reference>
<evidence type="ECO:0000313" key="1">
    <source>
        <dbReference type="Proteomes" id="UP000887580"/>
    </source>
</evidence>
<accession>A0AC35G731</accession>
<protein>
    <submittedName>
        <fullName evidence="2">G-protein coupled receptors family 1 profile domain-containing protein</fullName>
    </submittedName>
</protein>
<proteinExistence type="predicted"/>
<organism evidence="1 2">
    <name type="scientific">Panagrolaimus sp. PS1159</name>
    <dbReference type="NCBI Taxonomy" id="55785"/>
    <lineage>
        <taxon>Eukaryota</taxon>
        <taxon>Metazoa</taxon>
        <taxon>Ecdysozoa</taxon>
        <taxon>Nematoda</taxon>
        <taxon>Chromadorea</taxon>
        <taxon>Rhabditida</taxon>
        <taxon>Tylenchina</taxon>
        <taxon>Panagrolaimomorpha</taxon>
        <taxon>Panagrolaimoidea</taxon>
        <taxon>Panagrolaimidae</taxon>
        <taxon>Panagrolaimus</taxon>
    </lineage>
</organism>
<dbReference type="WBParaSite" id="PS1159_v2.g24248.t1">
    <property type="protein sequence ID" value="PS1159_v2.g24248.t1"/>
    <property type="gene ID" value="PS1159_v2.g24248"/>
</dbReference>
<evidence type="ECO:0000313" key="2">
    <source>
        <dbReference type="WBParaSite" id="PS1159_v2.g24248.t1"/>
    </source>
</evidence>
<name>A0AC35G731_9BILA</name>
<sequence length="401" mass="44296">MWTNLFSLLLSIIVVILNLLVLLATAVQPRLHTISNTLSCNLWLANCFTGIAGIFHNLFYSAVFQHDRPLLIPQALSIASSTEKPNTSLSPSIGGGGPDGYFLQALGPQTLAALFNSTVSLLALLAMAFVQIFAKYQNWMPTSAPIRISICLWSVVITIILVNFTLVQLTHSLSLIIAFQLALLSIFLVINLVIHPINLLLASRSQQLQFQTSYLSKSITQSLWLLLHSLSFTLLAMMLVWESSQPTVLSRKEEEENAELISLQLAAYSVHCIANPIIAMLRDQRLLTAIARLVNAKESRNGDTDYALIMQADGSAQFFFPDQWIYNLPPPPPYMSPAISTNSIEHHRNSLIDCSSSISSSTSNSDDESPTSPIPPPPPARRSQRPPRRNIIVMLRNATTH</sequence>
<dbReference type="Proteomes" id="UP000887580">
    <property type="component" value="Unplaced"/>
</dbReference>